<evidence type="ECO:0000256" key="6">
    <source>
        <dbReference type="SAM" id="MobiDB-lite"/>
    </source>
</evidence>
<dbReference type="InterPro" id="IPR000569">
    <property type="entry name" value="HECT_dom"/>
</dbReference>
<dbReference type="InterPro" id="IPR044611">
    <property type="entry name" value="E3A/B/C-like"/>
</dbReference>
<evidence type="ECO:0000256" key="3">
    <source>
        <dbReference type="ARBA" id="ARBA00022679"/>
    </source>
</evidence>
<feature type="active site" description="Glycyl thioester intermediate" evidence="5">
    <location>
        <position position="1135"/>
    </location>
</feature>
<dbReference type="PROSITE" id="PS50237">
    <property type="entry name" value="HECT"/>
    <property type="match status" value="1"/>
</dbReference>
<feature type="domain" description="HECT" evidence="7">
    <location>
        <begin position="810"/>
        <end position="1167"/>
    </location>
</feature>
<feature type="region of interest" description="Disordered" evidence="6">
    <location>
        <begin position="223"/>
        <end position="315"/>
    </location>
</feature>
<feature type="compositionally biased region" description="Polar residues" evidence="6">
    <location>
        <begin position="282"/>
        <end position="302"/>
    </location>
</feature>
<evidence type="ECO:0000256" key="5">
    <source>
        <dbReference type="PROSITE-ProRule" id="PRU00104"/>
    </source>
</evidence>
<dbReference type="EC" id="2.3.2.26" evidence="2"/>
<evidence type="ECO:0000256" key="2">
    <source>
        <dbReference type="ARBA" id="ARBA00012485"/>
    </source>
</evidence>
<keyword evidence="4 5" id="KW-0833">Ubl conjugation pathway</keyword>
<proteinExistence type="predicted"/>
<comment type="catalytic activity">
    <reaction evidence="1">
        <text>S-ubiquitinyl-[E2 ubiquitin-conjugating enzyme]-L-cysteine + [acceptor protein]-L-lysine = [E2 ubiquitin-conjugating enzyme]-L-cysteine + N(6)-ubiquitinyl-[acceptor protein]-L-lysine.</text>
        <dbReference type="EC" id="2.3.2.26"/>
    </reaction>
</comment>
<feature type="compositionally biased region" description="Basic residues" evidence="6">
    <location>
        <begin position="71"/>
        <end position="80"/>
    </location>
</feature>
<feature type="region of interest" description="Disordered" evidence="6">
    <location>
        <begin position="1"/>
        <end position="142"/>
    </location>
</feature>
<evidence type="ECO:0000259" key="7">
    <source>
        <dbReference type="PROSITE" id="PS50237"/>
    </source>
</evidence>
<name>A0ABR1SZ13_9PEZI</name>
<gene>
    <name evidence="8" type="ORF">PG993_007976</name>
</gene>
<dbReference type="Gene3D" id="3.30.2160.10">
    <property type="entry name" value="Hect, E3 ligase catalytic domain"/>
    <property type="match status" value="1"/>
</dbReference>
<keyword evidence="9" id="KW-1185">Reference proteome</keyword>
<dbReference type="CDD" id="cd00078">
    <property type="entry name" value="HECTc"/>
    <property type="match status" value="1"/>
</dbReference>
<dbReference type="InterPro" id="IPR035983">
    <property type="entry name" value="Hect_E3_ubiquitin_ligase"/>
</dbReference>
<dbReference type="Pfam" id="PF00632">
    <property type="entry name" value="HECT"/>
    <property type="match status" value="1"/>
</dbReference>
<reference evidence="8 9" key="1">
    <citation type="submission" date="2023-01" db="EMBL/GenBank/DDBJ databases">
        <title>Analysis of 21 Apiospora genomes using comparative genomics revels a genus with tremendous synthesis potential of carbohydrate active enzymes and secondary metabolites.</title>
        <authorList>
            <person name="Sorensen T."/>
        </authorList>
    </citation>
    <scope>NUCLEOTIDE SEQUENCE [LARGE SCALE GENOMIC DNA]</scope>
    <source>
        <strain evidence="8 9">CBS 33761</strain>
    </source>
</reference>
<dbReference type="Gene3D" id="3.90.1750.10">
    <property type="entry name" value="Hect, E3 ligase catalytic domains"/>
    <property type="match status" value="1"/>
</dbReference>
<dbReference type="Proteomes" id="UP001444661">
    <property type="component" value="Unassembled WGS sequence"/>
</dbReference>
<keyword evidence="3" id="KW-0808">Transferase</keyword>
<evidence type="ECO:0000256" key="1">
    <source>
        <dbReference type="ARBA" id="ARBA00000885"/>
    </source>
</evidence>
<dbReference type="PANTHER" id="PTHR45700">
    <property type="entry name" value="UBIQUITIN-PROTEIN LIGASE E3C"/>
    <property type="match status" value="1"/>
</dbReference>
<accession>A0ABR1SZ13</accession>
<organism evidence="8 9">
    <name type="scientific">Apiospora rasikravindrae</name>
    <dbReference type="NCBI Taxonomy" id="990691"/>
    <lineage>
        <taxon>Eukaryota</taxon>
        <taxon>Fungi</taxon>
        <taxon>Dikarya</taxon>
        <taxon>Ascomycota</taxon>
        <taxon>Pezizomycotina</taxon>
        <taxon>Sordariomycetes</taxon>
        <taxon>Xylariomycetidae</taxon>
        <taxon>Amphisphaeriales</taxon>
        <taxon>Apiosporaceae</taxon>
        <taxon>Apiospora</taxon>
    </lineage>
</organism>
<dbReference type="PANTHER" id="PTHR45700:SF9">
    <property type="entry name" value="HECT-TYPE E3 UBIQUITIN TRANSFERASE"/>
    <property type="match status" value="1"/>
</dbReference>
<comment type="caution">
    <text evidence="8">The sequence shown here is derived from an EMBL/GenBank/DDBJ whole genome shotgun (WGS) entry which is preliminary data.</text>
</comment>
<sequence length="1167" mass="131103">MSMSAAAIPHRGPPSPQRRNGTTSRAPMPMPNSRSNNAAPGLDILYRGPPPVQIVDSSSEEDDDFLGAKPKTSKPSHRARTAPSHSRSMSHPFPSLFSSKKKRAPIRFDESTDDDYTPLKPPGMTSGPSMASTSTSARKPTRGPIDFRNGNCMTCGGLVRWPKELDVFRCTICLTINDLKPLEHSKGDAAKPTIAPAIPSLEHTKHLVQESLRLSVRHYMDSAGRAVSPGKWPRRSSSRGSDDYFSQMPLRERHQRSGSRGTPPPIYVRTPVFDEFPDENTEANPHGQNGDASRALSTSFPEQRSAAFPLRSPPSPPNPLDAKYIFKPLEEYLMACFRSHDHFNAAFVARRQSFSSSRPAPFKIPRKPLPDTPRVKVPVAEDPMVTEQLDPRMLLLGNFAENGMWWTGKQQDAPPTKAQAARKDEAHSFVTPRTPRIDWGLVMEWYHTIINTAEGWTAVYDELVQKDSSKALPDAERSRYEAIVLDAQEHIQRMLLKCTENLLKRPGRVLKDPEDLRFLLLILANPLLQSGHKSYSGTFPQMAREKTGPTTSQRENSAGRHSGIIKRILGLLSNTSEACQHHLVTWFSKLPEHLFLQFKDLVGGFVTYRLTRQDTKKREPKIDVTAGLIPQMSNSRTSNTPATLHAAIEATNASRKQKKPPEPPKRLPYVDDWQIKAASKVMALIFAANNLTHVRRNEVSTRHAHGHLLATSDFYNSLLDCMDFKADFEEWEARKGKFAFCQYPFFLSIWAKIQILEFDAKRQMAGKAREAFFDSILSHRSYTQYLFLSVRRDCLVEDSLKQVSEVVGSGSEDIKKGLRIDFRGEEGIDAGGLRKEWFLLLVREIFNPDHADHDQAYSSLTKTRSTATSTPIRSRLRTSTSLVGVLLGLAIYNSTILDIALPPFAFRKLLAAAPPSTSSNTAYHQRSMMTYTLDELSEYRPRLARGLRQLLEFEGDVQSTFCLDFVIDVEKYGDRVRVPLCPGGETKMVTNSNRREYVDLYVRYLLDTSVSRQFEPFKRGFFTVCGGNALSLFRPEEIELLVRGSDEPLDITALRAVATYSSWNGSDQAGPEPEGEPTVEWFWQSFSAATPKDQRRLVSFITGSDRIPATGAASLVIKISCLGPDTGRYPSARTCFNVLNLYRYQTRERLETSLWRAVNDSEGFGLR</sequence>
<evidence type="ECO:0000313" key="9">
    <source>
        <dbReference type="Proteomes" id="UP001444661"/>
    </source>
</evidence>
<dbReference type="Gene3D" id="3.30.2410.10">
    <property type="entry name" value="Hect, E3 ligase catalytic domain"/>
    <property type="match status" value="1"/>
</dbReference>
<protein>
    <recommendedName>
        <fullName evidence="2">HECT-type E3 ubiquitin transferase</fullName>
        <ecNumber evidence="2">2.3.2.26</ecNumber>
    </recommendedName>
</protein>
<evidence type="ECO:0000256" key="4">
    <source>
        <dbReference type="ARBA" id="ARBA00022786"/>
    </source>
</evidence>
<evidence type="ECO:0000313" key="8">
    <source>
        <dbReference type="EMBL" id="KAK8039565.1"/>
    </source>
</evidence>
<dbReference type="EMBL" id="JAQQWK010000006">
    <property type="protein sequence ID" value="KAK8039565.1"/>
    <property type="molecule type" value="Genomic_DNA"/>
</dbReference>
<feature type="region of interest" description="Disordered" evidence="6">
    <location>
        <begin position="539"/>
        <end position="559"/>
    </location>
</feature>
<feature type="compositionally biased region" description="Polar residues" evidence="6">
    <location>
        <begin position="126"/>
        <end position="138"/>
    </location>
</feature>
<dbReference type="SUPFAM" id="SSF56204">
    <property type="entry name" value="Hect, E3 ligase catalytic domain"/>
    <property type="match status" value="1"/>
</dbReference>
<dbReference type="SMART" id="SM00119">
    <property type="entry name" value="HECTc"/>
    <property type="match status" value="1"/>
</dbReference>